<proteinExistence type="predicted"/>
<name>A0A2Z3L9A8_9BACT</name>
<gene>
    <name evidence="2" type="ORF">DK880_00643</name>
</gene>
<feature type="domain" description="AAA-ATPase-like" evidence="1">
    <location>
        <begin position="1"/>
        <end position="57"/>
    </location>
</feature>
<reference evidence="2 3" key="1">
    <citation type="submission" date="2018-05" db="EMBL/GenBank/DDBJ databases">
        <title>Candidatus Cardinium hertigii Genome Assembly.</title>
        <authorList>
            <person name="Showmaker K.C."/>
            <person name="Walden K.O."/>
            <person name="Fields C.J."/>
            <person name="Lambert K.N."/>
            <person name="Hudson M.E."/>
        </authorList>
    </citation>
    <scope>NUCLEOTIDE SEQUENCE [LARGE SCALE GENOMIC DNA]</scope>
    <source>
        <strain evidence="3">cHgTN10</strain>
    </source>
</reference>
<dbReference type="Proteomes" id="UP000245872">
    <property type="component" value="Chromosome"/>
</dbReference>
<dbReference type="KEGG" id="cher:DK880_00643"/>
<protein>
    <recommendedName>
        <fullName evidence="1">AAA-ATPase-like domain-containing protein</fullName>
    </recommendedName>
</protein>
<evidence type="ECO:0000313" key="3">
    <source>
        <dbReference type="Proteomes" id="UP000245872"/>
    </source>
</evidence>
<dbReference type="Pfam" id="PF09820">
    <property type="entry name" value="AAA-ATPase_like"/>
    <property type="match status" value="1"/>
</dbReference>
<sequence length="100" mass="11260">MLIDEYDTPLNKAYGNEAYFKAMVAFMRNLFSAALKGNATLEKGVLTGILRISKDSMLSGLNNLETYTSLDEAYSNHFGFSEAEVAFLFKEKGLVFLWKQ</sequence>
<keyword evidence="3" id="KW-1185">Reference proteome</keyword>
<dbReference type="PANTHER" id="PTHR34825:SF1">
    <property type="entry name" value="AAA-ATPASE-LIKE DOMAIN-CONTAINING PROTEIN"/>
    <property type="match status" value="1"/>
</dbReference>
<dbReference type="AlphaFoldDB" id="A0A2Z3L9A8"/>
<dbReference type="InterPro" id="IPR018631">
    <property type="entry name" value="AAA-ATPase-like_dom"/>
</dbReference>
<organism evidence="2 3">
    <name type="scientific">Candidatus Cardinium hertigii</name>
    <dbReference type="NCBI Taxonomy" id="247481"/>
    <lineage>
        <taxon>Bacteria</taxon>
        <taxon>Pseudomonadati</taxon>
        <taxon>Bacteroidota</taxon>
        <taxon>Cytophagia</taxon>
        <taxon>Cytophagales</taxon>
        <taxon>Amoebophilaceae</taxon>
        <taxon>Candidatus Cardinium</taxon>
    </lineage>
</organism>
<evidence type="ECO:0000313" key="2">
    <source>
        <dbReference type="EMBL" id="AWN81957.1"/>
    </source>
</evidence>
<evidence type="ECO:0000259" key="1">
    <source>
        <dbReference type="Pfam" id="PF09820"/>
    </source>
</evidence>
<accession>A0A2Z3L9A8</accession>
<dbReference type="PANTHER" id="PTHR34825">
    <property type="entry name" value="CONSERVED PROTEIN, WITH A WEAK D-GALACTARATE DEHYDRATASE/ALTRONATE HYDROLASE DOMAIN"/>
    <property type="match status" value="1"/>
</dbReference>
<dbReference type="EMBL" id="CP029619">
    <property type="protein sequence ID" value="AWN81957.1"/>
    <property type="molecule type" value="Genomic_DNA"/>
</dbReference>